<dbReference type="SMART" id="SM00283">
    <property type="entry name" value="MA"/>
    <property type="match status" value="1"/>
</dbReference>
<dbReference type="Pfam" id="PF18575">
    <property type="entry name" value="HAMP_N3"/>
    <property type="match status" value="1"/>
</dbReference>
<dbReference type="Proteomes" id="UP001139971">
    <property type="component" value="Unassembled WGS sequence"/>
</dbReference>
<feature type="coiled-coil region" evidence="5">
    <location>
        <begin position="335"/>
        <end position="362"/>
    </location>
</feature>
<keyword evidence="2 4" id="KW-0807">Transducer</keyword>
<sequence length="752" mass="80366">MPRLSLNIGSRLALGFAVTLLLCAGLLLHALFSWRHMQTSEMATTQNDISSITISYDLLGTNLIQQRRVAEMLLASDRATLESIADQIKATRDANNALLAKLKSQLDTPEDVAAMARLEKTREAWIGERNRFIEKLLSGAQQNEVEYFTKTLLPLGQTYNDAVRGLVDLQVEASRSTAIRLEAAWWSTMYSELSILIVCLLLGGGFAWWISRSITRPLGRLAAAAAAVSRGDLDRRIDIDRKDEVGRVQAALDGIARTVRAFISAQQNVAQRHAEGFVSQRIATEEFEGAFRQVAEEFNALVHTHVEEKSRMIEVVGRYAVGDFDVVMDRLPNEKAIVTETMDRAQANLRAMNEEIVAMVAAATQGDLERRGNADRFEYRFREMIGGVNRTLDAIAAPIGELSRMLAAMAGGDLDVRIDATYQGAFEKLRNDANATVAQLASIVGGIKLASDTIGTAAGEIASGNADLSNRTEQQAASLEETASSMEELTSTVKQNAENARQANQLVLGASDVATRGGAVVGEVVATMREIDAASRKIADIIGAIDGIAFQTNILALNAAVEAARAGEQGRGFAVVASEVRSLAQRSANAAKEIKALIADSVNKVSAGSALVEQAGATMGEVVNSVRRVTDIMAEISAASQEQSSGIEQVNRTIAQMDETTQQNAALVEEASAAARSLERQAQNLAQAVAAFKLDAKAAGTHEPVRAVAVAASATVAPLPAAARGGRRGASAAARKVANGSAMPADQHWQEF</sequence>
<dbReference type="InterPro" id="IPR024478">
    <property type="entry name" value="HlyB_4HB_MCP"/>
</dbReference>
<evidence type="ECO:0000256" key="3">
    <source>
        <dbReference type="ARBA" id="ARBA00029447"/>
    </source>
</evidence>
<comment type="caution">
    <text evidence="9">The sequence shown here is derived from an EMBL/GenBank/DDBJ whole genome shotgun (WGS) entry which is preliminary data.</text>
</comment>
<dbReference type="PANTHER" id="PTHR43531:SF14">
    <property type="entry name" value="METHYL-ACCEPTING CHEMOTAXIS PROTEIN I-RELATED"/>
    <property type="match status" value="1"/>
</dbReference>
<proteinExistence type="inferred from homology"/>
<evidence type="ECO:0000259" key="8">
    <source>
        <dbReference type="PROSITE" id="PS50885"/>
    </source>
</evidence>
<dbReference type="Gene3D" id="1.10.287.950">
    <property type="entry name" value="Methyl-accepting chemotaxis protein"/>
    <property type="match status" value="1"/>
</dbReference>
<feature type="domain" description="Methyl-accepting transducer" evidence="7">
    <location>
        <begin position="450"/>
        <end position="679"/>
    </location>
</feature>
<dbReference type="CDD" id="cd11386">
    <property type="entry name" value="MCP_signal"/>
    <property type="match status" value="1"/>
</dbReference>
<feature type="domain" description="HAMP" evidence="8">
    <location>
        <begin position="212"/>
        <end position="264"/>
    </location>
</feature>
<feature type="coiled-coil region" evidence="5">
    <location>
        <begin position="650"/>
        <end position="695"/>
    </location>
</feature>
<dbReference type="Pfam" id="PF12729">
    <property type="entry name" value="4HB_MCP_1"/>
    <property type="match status" value="1"/>
</dbReference>
<dbReference type="PROSITE" id="PS50885">
    <property type="entry name" value="HAMP"/>
    <property type="match status" value="2"/>
</dbReference>
<dbReference type="Pfam" id="PF00015">
    <property type="entry name" value="MCPsignal"/>
    <property type="match status" value="1"/>
</dbReference>
<organism evidence="9 10">
    <name type="scientific">Tahibacter soli</name>
    <dbReference type="NCBI Taxonomy" id="2983605"/>
    <lineage>
        <taxon>Bacteria</taxon>
        <taxon>Pseudomonadati</taxon>
        <taxon>Pseudomonadota</taxon>
        <taxon>Gammaproteobacteria</taxon>
        <taxon>Lysobacterales</taxon>
        <taxon>Rhodanobacteraceae</taxon>
        <taxon>Tahibacter</taxon>
    </lineage>
</organism>
<feature type="domain" description="HAMP" evidence="8">
    <location>
        <begin position="393"/>
        <end position="445"/>
    </location>
</feature>
<dbReference type="InterPro" id="IPR003660">
    <property type="entry name" value="HAMP_dom"/>
</dbReference>
<dbReference type="FunFam" id="1.10.287.950:FF:000002">
    <property type="entry name" value="Methyl-accepting chemotaxis protein"/>
    <property type="match status" value="1"/>
</dbReference>
<dbReference type="Pfam" id="PF18947">
    <property type="entry name" value="HAMP_2"/>
    <property type="match status" value="1"/>
</dbReference>
<dbReference type="GO" id="GO:0007165">
    <property type="term" value="P:signal transduction"/>
    <property type="evidence" value="ECO:0007669"/>
    <property type="project" value="UniProtKB-KW"/>
</dbReference>
<dbReference type="GO" id="GO:0005886">
    <property type="term" value="C:plasma membrane"/>
    <property type="evidence" value="ECO:0007669"/>
    <property type="project" value="TreeGrafter"/>
</dbReference>
<accession>A0A9X3YKF0</accession>
<dbReference type="SMART" id="SM00304">
    <property type="entry name" value="HAMP"/>
    <property type="match status" value="3"/>
</dbReference>
<evidence type="ECO:0000313" key="10">
    <source>
        <dbReference type="Proteomes" id="UP001139971"/>
    </source>
</evidence>
<dbReference type="AlphaFoldDB" id="A0A9X3YKF0"/>
<evidence type="ECO:0000259" key="7">
    <source>
        <dbReference type="PROSITE" id="PS50111"/>
    </source>
</evidence>
<feature type="coiled-coil region" evidence="5">
    <location>
        <begin position="469"/>
        <end position="506"/>
    </location>
</feature>
<feature type="transmembrane region" description="Helical" evidence="6">
    <location>
        <begin position="190"/>
        <end position="210"/>
    </location>
</feature>
<dbReference type="SUPFAM" id="SSF58104">
    <property type="entry name" value="Methyl-accepting chemotaxis protein (MCP) signaling domain"/>
    <property type="match status" value="1"/>
</dbReference>
<keyword evidence="6" id="KW-0812">Transmembrane</keyword>
<evidence type="ECO:0000256" key="1">
    <source>
        <dbReference type="ARBA" id="ARBA00022481"/>
    </source>
</evidence>
<dbReference type="InterPro" id="IPR004089">
    <property type="entry name" value="MCPsignal_dom"/>
</dbReference>
<dbReference type="PROSITE" id="PS50111">
    <property type="entry name" value="CHEMOTAXIS_TRANSDUC_2"/>
    <property type="match status" value="1"/>
</dbReference>
<dbReference type="SUPFAM" id="SSF158472">
    <property type="entry name" value="HAMP domain-like"/>
    <property type="match status" value="1"/>
</dbReference>
<gene>
    <name evidence="9" type="ORF">OD750_010070</name>
</gene>
<dbReference type="GO" id="GO:0004888">
    <property type="term" value="F:transmembrane signaling receptor activity"/>
    <property type="evidence" value="ECO:0007669"/>
    <property type="project" value="InterPro"/>
</dbReference>
<dbReference type="InterPro" id="IPR004090">
    <property type="entry name" value="Chemotax_Me-accpt_rcpt"/>
</dbReference>
<dbReference type="CDD" id="cd06225">
    <property type="entry name" value="HAMP"/>
    <property type="match status" value="1"/>
</dbReference>
<keyword evidence="5" id="KW-0175">Coiled coil</keyword>
<dbReference type="InterPro" id="IPR047347">
    <property type="entry name" value="YvaQ-like_sensor"/>
</dbReference>
<keyword evidence="6" id="KW-1133">Transmembrane helix</keyword>
<dbReference type="InterPro" id="IPR041395">
    <property type="entry name" value="McpB_HAMP_3rd"/>
</dbReference>
<evidence type="ECO:0000313" key="9">
    <source>
        <dbReference type="EMBL" id="MDC8012890.1"/>
    </source>
</evidence>
<dbReference type="PANTHER" id="PTHR43531">
    <property type="entry name" value="PROTEIN ICFG"/>
    <property type="match status" value="1"/>
</dbReference>
<evidence type="ECO:0000256" key="5">
    <source>
        <dbReference type="SAM" id="Coils"/>
    </source>
</evidence>
<dbReference type="Gene3D" id="1.20.120.1530">
    <property type="match status" value="2"/>
</dbReference>
<keyword evidence="1" id="KW-0488">Methylation</keyword>
<dbReference type="EMBL" id="JAOVZO020000014">
    <property type="protein sequence ID" value="MDC8012890.1"/>
    <property type="molecule type" value="Genomic_DNA"/>
</dbReference>
<dbReference type="InterPro" id="IPR051310">
    <property type="entry name" value="MCP_chemotaxis"/>
</dbReference>
<dbReference type="Pfam" id="PF00672">
    <property type="entry name" value="HAMP"/>
    <property type="match status" value="1"/>
</dbReference>
<dbReference type="CDD" id="cd19411">
    <property type="entry name" value="MCP2201-like_sensor"/>
    <property type="match status" value="1"/>
</dbReference>
<name>A0A9X3YKF0_9GAMM</name>
<protein>
    <submittedName>
        <fullName evidence="9">Methyl-accepting chemotaxis protein</fullName>
    </submittedName>
</protein>
<evidence type="ECO:0000256" key="2">
    <source>
        <dbReference type="ARBA" id="ARBA00023224"/>
    </source>
</evidence>
<evidence type="ECO:0000256" key="6">
    <source>
        <dbReference type="SAM" id="Phobius"/>
    </source>
</evidence>
<dbReference type="GO" id="GO:0006935">
    <property type="term" value="P:chemotaxis"/>
    <property type="evidence" value="ECO:0007669"/>
    <property type="project" value="UniProtKB-KW"/>
</dbReference>
<dbReference type="RefSeq" id="WP_272841915.1">
    <property type="nucleotide sequence ID" value="NZ_JAOVZO020000014.1"/>
</dbReference>
<keyword evidence="10" id="KW-1185">Reference proteome</keyword>
<evidence type="ECO:0000256" key="4">
    <source>
        <dbReference type="PROSITE-ProRule" id="PRU00284"/>
    </source>
</evidence>
<feature type="transmembrane region" description="Helical" evidence="6">
    <location>
        <begin position="12"/>
        <end position="32"/>
    </location>
</feature>
<comment type="similarity">
    <text evidence="3">Belongs to the methyl-accepting chemotaxis (MCP) protein family.</text>
</comment>
<dbReference type="PRINTS" id="PR00260">
    <property type="entry name" value="CHEMTRNSDUCR"/>
</dbReference>
<reference evidence="9" key="1">
    <citation type="submission" date="2023-02" db="EMBL/GenBank/DDBJ databases">
        <title>Tahibacter soli sp. nov. isolated from soil.</title>
        <authorList>
            <person name="Baek J.H."/>
            <person name="Lee J.K."/>
            <person name="Choi D.G."/>
            <person name="Jeon C.O."/>
        </authorList>
    </citation>
    <scope>NUCLEOTIDE SEQUENCE</scope>
    <source>
        <strain evidence="9">BL</strain>
    </source>
</reference>
<keyword evidence="6" id="KW-0472">Membrane</keyword>